<dbReference type="AlphaFoldDB" id="D5XER6"/>
<dbReference type="KEGG" id="tjr:TherJR_1275"/>
<keyword evidence="2" id="KW-1185">Reference proteome</keyword>
<dbReference type="HOGENOM" id="CLU_2669895_0_0_9"/>
<accession>D5XER6</accession>
<protein>
    <submittedName>
        <fullName evidence="1">Uncharacterized protein</fullName>
    </submittedName>
</protein>
<sequence length="75" mass="8704">MKEVETVKICPKCLAEYDDKEAPGENDFCIECYGECVDAQLIDKNVFMKTTGEEDLWQKKKNLRFPTLLNVLKRS</sequence>
<reference evidence="1 2" key="1">
    <citation type="submission" date="2010-05" db="EMBL/GenBank/DDBJ databases">
        <title>Complete sequence of Thermincola sp. JR.</title>
        <authorList>
            <consortium name="US DOE Joint Genome Institute"/>
            <person name="Lucas S."/>
            <person name="Copeland A."/>
            <person name="Lapidus A."/>
            <person name="Cheng J.-F."/>
            <person name="Bruce D."/>
            <person name="Goodwin L."/>
            <person name="Pitluck S."/>
            <person name="Chertkov O."/>
            <person name="Detter J.C."/>
            <person name="Han C."/>
            <person name="Tapia R."/>
            <person name="Land M."/>
            <person name="Hauser L."/>
            <person name="Kyrpides N."/>
            <person name="Mikhailova N."/>
            <person name="Hazen T.C."/>
            <person name="Woyke T."/>
        </authorList>
    </citation>
    <scope>NUCLEOTIDE SEQUENCE [LARGE SCALE GENOMIC DNA]</scope>
    <source>
        <strain evidence="1 2">JR</strain>
    </source>
</reference>
<name>D5XER6_THEPJ</name>
<dbReference type="EMBL" id="CP002028">
    <property type="protein sequence ID" value="ADG82137.1"/>
    <property type="molecule type" value="Genomic_DNA"/>
</dbReference>
<gene>
    <name evidence="1" type="ordered locus">TherJR_1275</name>
</gene>
<proteinExistence type="predicted"/>
<evidence type="ECO:0000313" key="1">
    <source>
        <dbReference type="EMBL" id="ADG82137.1"/>
    </source>
</evidence>
<dbReference type="STRING" id="635013.TherJR_1275"/>
<dbReference type="Proteomes" id="UP000002377">
    <property type="component" value="Chromosome"/>
</dbReference>
<evidence type="ECO:0000313" key="2">
    <source>
        <dbReference type="Proteomes" id="UP000002377"/>
    </source>
</evidence>
<organism evidence="1 2">
    <name type="scientific">Thermincola potens (strain JR)</name>
    <dbReference type="NCBI Taxonomy" id="635013"/>
    <lineage>
        <taxon>Bacteria</taxon>
        <taxon>Bacillati</taxon>
        <taxon>Bacillota</taxon>
        <taxon>Clostridia</taxon>
        <taxon>Eubacteriales</taxon>
        <taxon>Thermincolaceae</taxon>
        <taxon>Thermincola</taxon>
    </lineage>
</organism>